<feature type="domain" description="Toxin SymE-like" evidence="1">
    <location>
        <begin position="42"/>
        <end position="87"/>
    </location>
</feature>
<dbReference type="RefSeq" id="WP_070905572.1">
    <property type="nucleotide sequence ID" value="NZ_MIKE01000002.1"/>
</dbReference>
<dbReference type="Proteomes" id="UP000180252">
    <property type="component" value="Unassembled WGS sequence"/>
</dbReference>
<dbReference type="AlphaFoldDB" id="A0A1S1J9C1"/>
<evidence type="ECO:0000313" key="4">
    <source>
        <dbReference type="Proteomes" id="UP000180252"/>
    </source>
</evidence>
<reference evidence="2" key="1">
    <citation type="submission" date="2016-09" db="EMBL/GenBank/DDBJ databases">
        <authorList>
            <person name="Capua I."/>
            <person name="De Benedictis P."/>
            <person name="Joannis T."/>
            <person name="Lombin L.H."/>
            <person name="Cattoli G."/>
        </authorList>
    </citation>
    <scope>NUCLEOTIDE SEQUENCE [LARGE SCALE GENOMIC DNA]</scope>
    <source>
        <strain evidence="2">MSU</strain>
    </source>
</reference>
<dbReference type="EMBL" id="MUHG01000039">
    <property type="protein sequence ID" value="OXB14300.1"/>
    <property type="molecule type" value="Genomic_DNA"/>
</dbReference>
<reference evidence="4" key="2">
    <citation type="submission" date="2016-09" db="EMBL/GenBank/DDBJ databases">
        <authorList>
            <person name="Chen S."/>
            <person name="Walker E."/>
        </authorList>
    </citation>
    <scope>NUCLEOTIDE SEQUENCE [LARGE SCALE GENOMIC DNA]</scope>
    <source>
        <strain evidence="4">MSU</strain>
    </source>
</reference>
<reference evidence="3 5" key="3">
    <citation type="submission" date="2016-11" db="EMBL/GenBank/DDBJ databases">
        <title>Whole genomes of Flavobacteriaceae.</title>
        <authorList>
            <person name="Stine C."/>
            <person name="Li C."/>
            <person name="Tadesse D."/>
        </authorList>
    </citation>
    <scope>NUCLEOTIDE SEQUENCE [LARGE SCALE GENOMIC DNA]</scope>
    <source>
        <strain evidence="3 5">ATCC BAA-2541</strain>
    </source>
</reference>
<dbReference type="InterPro" id="IPR014944">
    <property type="entry name" value="Toxin_SymE-like"/>
</dbReference>
<keyword evidence="5" id="KW-1185">Reference proteome</keyword>
<dbReference type="Pfam" id="PF08845">
    <property type="entry name" value="SymE_toxin"/>
    <property type="match status" value="1"/>
</dbReference>
<evidence type="ECO:0000313" key="3">
    <source>
        <dbReference type="EMBL" id="OXB14300.1"/>
    </source>
</evidence>
<evidence type="ECO:0000259" key="1">
    <source>
        <dbReference type="Pfam" id="PF08845"/>
    </source>
</evidence>
<dbReference type="GO" id="GO:0003723">
    <property type="term" value="F:RNA binding"/>
    <property type="evidence" value="ECO:0007669"/>
    <property type="project" value="InterPro"/>
</dbReference>
<protein>
    <recommendedName>
        <fullName evidence="1">Toxin SymE-like domain-containing protein</fullName>
    </recommendedName>
</protein>
<dbReference type="OrthoDB" id="9803936at2"/>
<dbReference type="GO" id="GO:0016070">
    <property type="term" value="P:RNA metabolic process"/>
    <property type="evidence" value="ECO:0007669"/>
    <property type="project" value="InterPro"/>
</dbReference>
<dbReference type="Proteomes" id="UP000198319">
    <property type="component" value="Unassembled WGS sequence"/>
</dbReference>
<sequence length="93" mass="10755">MTNTEKTKHAEAKDAISATKRTPKILTVRHVKTYSFYRASRCPSIFRPRPKELPQIRLSGNWLQNAGFTIDRNLTITVMKNMLIIRPAKEIEN</sequence>
<accession>A0A1S1J9C1</accession>
<dbReference type="EMBL" id="MIKE01000002">
    <property type="protein sequence ID" value="OHT47287.1"/>
    <property type="molecule type" value="Genomic_DNA"/>
</dbReference>
<proteinExistence type="predicted"/>
<dbReference type="GO" id="GO:0005737">
    <property type="term" value="C:cytoplasm"/>
    <property type="evidence" value="ECO:0007669"/>
    <property type="project" value="InterPro"/>
</dbReference>
<gene>
    <name evidence="3" type="ORF">B0A71_21920</name>
    <name evidence="2" type="ORF">BHE19_20640</name>
</gene>
<evidence type="ECO:0000313" key="5">
    <source>
        <dbReference type="Proteomes" id="UP000198319"/>
    </source>
</evidence>
<evidence type="ECO:0000313" key="2">
    <source>
        <dbReference type="EMBL" id="OHT47287.1"/>
    </source>
</evidence>
<organism evidence="2 4">
    <name type="scientific">Flavobacterium tructae</name>
    <dbReference type="NCBI Taxonomy" id="1114873"/>
    <lineage>
        <taxon>Bacteria</taxon>
        <taxon>Pseudomonadati</taxon>
        <taxon>Bacteroidota</taxon>
        <taxon>Flavobacteriia</taxon>
        <taxon>Flavobacteriales</taxon>
        <taxon>Flavobacteriaceae</taxon>
        <taxon>Flavobacterium</taxon>
    </lineage>
</organism>
<dbReference type="GO" id="GO:0016788">
    <property type="term" value="F:hydrolase activity, acting on ester bonds"/>
    <property type="evidence" value="ECO:0007669"/>
    <property type="project" value="InterPro"/>
</dbReference>
<comment type="caution">
    <text evidence="2">The sequence shown here is derived from an EMBL/GenBank/DDBJ whole genome shotgun (WGS) entry which is preliminary data.</text>
</comment>
<name>A0A1S1J9C1_9FLAO</name>